<keyword evidence="5" id="KW-0677">Repeat</keyword>
<evidence type="ECO:0000313" key="16">
    <source>
        <dbReference type="EMBL" id="GMT19356.1"/>
    </source>
</evidence>
<dbReference type="GO" id="GO:0071944">
    <property type="term" value="C:cell periphery"/>
    <property type="evidence" value="ECO:0007669"/>
    <property type="project" value="UniProtKB-ARBA"/>
</dbReference>
<evidence type="ECO:0000256" key="6">
    <source>
        <dbReference type="ARBA" id="ARBA00022837"/>
    </source>
</evidence>
<evidence type="ECO:0000256" key="10">
    <source>
        <dbReference type="ARBA" id="ARBA00023180"/>
    </source>
</evidence>
<feature type="region of interest" description="Disordered" evidence="12">
    <location>
        <begin position="712"/>
        <end position="732"/>
    </location>
</feature>
<evidence type="ECO:0000256" key="12">
    <source>
        <dbReference type="SAM" id="MobiDB-lite"/>
    </source>
</evidence>
<evidence type="ECO:0000256" key="2">
    <source>
        <dbReference type="ARBA" id="ARBA00022536"/>
    </source>
</evidence>
<comment type="caution">
    <text evidence="16">The sequence shown here is derived from an EMBL/GenBank/DDBJ whole genome shotgun (WGS) entry which is preliminary data.</text>
</comment>
<evidence type="ECO:0000256" key="4">
    <source>
        <dbReference type="ARBA" id="ARBA00022729"/>
    </source>
</evidence>
<feature type="domain" description="NIDO" evidence="15">
    <location>
        <begin position="153"/>
        <end position="292"/>
    </location>
</feature>
<keyword evidence="8 13" id="KW-0472">Membrane</keyword>
<dbReference type="InterPro" id="IPR009030">
    <property type="entry name" value="Growth_fac_rcpt_cys_sf"/>
</dbReference>
<evidence type="ECO:0000259" key="15">
    <source>
        <dbReference type="PROSITE" id="PS51220"/>
    </source>
</evidence>
<dbReference type="SUPFAM" id="SSF57184">
    <property type="entry name" value="Growth factor receptor domain"/>
    <property type="match status" value="1"/>
</dbReference>
<comment type="subcellular location">
    <subcellularLocation>
        <location evidence="1">Membrane</location>
        <topology evidence="1">Single-pass type I membrane protein</topology>
    </subcellularLocation>
</comment>
<proteinExistence type="predicted"/>
<evidence type="ECO:0000256" key="7">
    <source>
        <dbReference type="ARBA" id="ARBA00022989"/>
    </source>
</evidence>
<evidence type="ECO:0000256" key="1">
    <source>
        <dbReference type="ARBA" id="ARBA00004479"/>
    </source>
</evidence>
<evidence type="ECO:0000256" key="8">
    <source>
        <dbReference type="ARBA" id="ARBA00023136"/>
    </source>
</evidence>
<keyword evidence="4" id="KW-0732">Signal</keyword>
<dbReference type="GO" id="GO:0048731">
    <property type="term" value="P:system development"/>
    <property type="evidence" value="ECO:0007669"/>
    <property type="project" value="UniProtKB-ARBA"/>
</dbReference>
<feature type="region of interest" description="Disordered" evidence="12">
    <location>
        <begin position="887"/>
        <end position="916"/>
    </location>
</feature>
<dbReference type="InterPro" id="IPR001881">
    <property type="entry name" value="EGF-like_Ca-bd_dom"/>
</dbReference>
<evidence type="ECO:0000256" key="13">
    <source>
        <dbReference type="SAM" id="Phobius"/>
    </source>
</evidence>
<dbReference type="PROSITE" id="PS51220">
    <property type="entry name" value="NIDO"/>
    <property type="match status" value="2"/>
</dbReference>
<dbReference type="InterPro" id="IPR018097">
    <property type="entry name" value="EGF_Ca-bd_CS"/>
</dbReference>
<feature type="non-terminal residue" evidence="16">
    <location>
        <position position="952"/>
    </location>
</feature>
<dbReference type="GO" id="GO:0007160">
    <property type="term" value="P:cell-matrix adhesion"/>
    <property type="evidence" value="ECO:0007669"/>
    <property type="project" value="InterPro"/>
</dbReference>
<evidence type="ECO:0000259" key="14">
    <source>
        <dbReference type="PROSITE" id="PS50026"/>
    </source>
</evidence>
<dbReference type="PANTHER" id="PTHR13802:SF64">
    <property type="entry name" value="DENDRITE EXTENSION DEFECTIVE PROTEIN 1"/>
    <property type="match status" value="1"/>
</dbReference>
<dbReference type="SMART" id="SM00179">
    <property type="entry name" value="EGF_CA"/>
    <property type="match status" value="1"/>
</dbReference>
<dbReference type="GO" id="GO:0005509">
    <property type="term" value="F:calcium ion binding"/>
    <property type="evidence" value="ECO:0007669"/>
    <property type="project" value="InterPro"/>
</dbReference>
<evidence type="ECO:0000256" key="5">
    <source>
        <dbReference type="ARBA" id="ARBA00022737"/>
    </source>
</evidence>
<dbReference type="EMBL" id="BTSY01000003">
    <property type="protein sequence ID" value="GMT19356.1"/>
    <property type="molecule type" value="Genomic_DNA"/>
</dbReference>
<dbReference type="AlphaFoldDB" id="A0AAV5VL73"/>
<dbReference type="InterPro" id="IPR051495">
    <property type="entry name" value="Epithelial_Barrier/Signaling"/>
</dbReference>
<sequence>PTSFSFSSTQSPTCSLSRMRLWWVAFVVTATAMRVDPERIAARLRIEAAEEAEKALQIGRSRRQLATPKEISIQVTAPLFSSRLFEYGKNAGDSQLPQQLDSIKKLDLKHPLEFYGESTKQVYILANGGIGFDPSSKNYKPNSFPGNLRLIAPFWNRNDVREKGIVWYREVTTGRVLERGQSEIRYQYEKAVKVHSAIVVTWENMQPLGAAPLVAESTNTFQAAIFITDQGAFANFIYSNIGWTQGAEAGFNRGNGKAHYALPTSGTGQIMYLEEYGNTGIPGEWMFEMGKEAVIRCKAGIKGDTCDAECGTGEWGEDCARCCHCSTKEQIKGGETCHPLTGECPSGCGTCWSGVGCATRLDSCGGLGGNRSCVINALSFTDSDRCGEIIQRCQCLEGYKGDGYKQCNDVDECAREGVCHENAVCTNTPGRYFCQCKEGFTGDGVRSCKSSFLFSNANHQSLPTGRSSKISYRLRSPQVWFGREIDQLTITSTGLIGLDGSSSDLHGPSTFGVAPFYSSLIDTSKGGTVTVAEVTDSDVLTRVARVIRSAISDPSFISSGALIVTSTNVSTENSPGRNTYQSVIVTGTNSLHEPRSYSLFLFDRIDWSQGGESVIQSGDSTTSISLPGSGSEGMMQLSHLSNIGQPGVWLYRIDTPSISPCPRENLLPPFCDEPIPKSAQPPVKPPTPTVIEFAPMNIIPEVIQGPKATLKTTTKRPIPATTTTLPSTFPSLRQETKTPSRQLPVFQSTPHKPLVSLSDEDIEDIPPDAFEMTLPPFVTVIPEIFTPTTANGEKQREKILPHFEKSSTSAPSTTVVTTERATTTISPVEERKEITVPTPINIDFNNEEPVKEVHNVVETPHEEVKEDLHQTIDEVDEEEETKPIFVFTTTPKPTPPPSKPRHPQIVTGTKKTSTTTETPLFHSEAEANASKLAIIIPSSIVVVWIFLLIVIG</sequence>
<dbReference type="GO" id="GO:0048513">
    <property type="term" value="P:animal organ development"/>
    <property type="evidence" value="ECO:0007669"/>
    <property type="project" value="UniProtKB-ARBA"/>
</dbReference>
<keyword evidence="6" id="KW-0106">Calcium</keyword>
<dbReference type="PROSITE" id="PS00010">
    <property type="entry name" value="ASX_HYDROXYL"/>
    <property type="match status" value="1"/>
</dbReference>
<keyword evidence="3 13" id="KW-0812">Transmembrane</keyword>
<dbReference type="Pfam" id="PF12947">
    <property type="entry name" value="EGF_3"/>
    <property type="match status" value="1"/>
</dbReference>
<evidence type="ECO:0000256" key="3">
    <source>
        <dbReference type="ARBA" id="ARBA00022692"/>
    </source>
</evidence>
<reference evidence="16" key="1">
    <citation type="submission" date="2023-10" db="EMBL/GenBank/DDBJ databases">
        <title>Genome assembly of Pristionchus species.</title>
        <authorList>
            <person name="Yoshida K."/>
            <person name="Sommer R.J."/>
        </authorList>
    </citation>
    <scope>NUCLEOTIDE SEQUENCE</scope>
    <source>
        <strain evidence="16">RS5133</strain>
    </source>
</reference>
<gene>
    <name evidence="16" type="ORF">PFISCL1PPCAC_10653</name>
</gene>
<dbReference type="SUPFAM" id="SSF57196">
    <property type="entry name" value="EGF/Laminin"/>
    <property type="match status" value="1"/>
</dbReference>
<keyword evidence="7 13" id="KW-1133">Transmembrane helix</keyword>
<dbReference type="InterPro" id="IPR024731">
    <property type="entry name" value="NELL2-like_EGF"/>
</dbReference>
<keyword evidence="9" id="KW-1015">Disulfide bond</keyword>
<dbReference type="Proteomes" id="UP001432322">
    <property type="component" value="Unassembled WGS sequence"/>
</dbReference>
<dbReference type="SMART" id="SM00181">
    <property type="entry name" value="EGF"/>
    <property type="match status" value="1"/>
</dbReference>
<dbReference type="Gene3D" id="2.10.25.10">
    <property type="entry name" value="Laminin"/>
    <property type="match status" value="1"/>
</dbReference>
<accession>A0AAV5VL73</accession>
<dbReference type="InterPro" id="IPR000742">
    <property type="entry name" value="EGF"/>
</dbReference>
<dbReference type="InterPro" id="IPR000152">
    <property type="entry name" value="EGF-type_Asp/Asn_hydroxyl_site"/>
</dbReference>
<dbReference type="PROSITE" id="PS01187">
    <property type="entry name" value="EGF_CA"/>
    <property type="match status" value="1"/>
</dbReference>
<dbReference type="PROSITE" id="PS50026">
    <property type="entry name" value="EGF_3"/>
    <property type="match status" value="1"/>
</dbReference>
<feature type="compositionally biased region" description="Low complexity" evidence="12">
    <location>
        <begin position="907"/>
        <end position="916"/>
    </location>
</feature>
<dbReference type="PANTHER" id="PTHR13802">
    <property type="entry name" value="MUCIN 4-RELATED"/>
    <property type="match status" value="1"/>
</dbReference>
<dbReference type="Pfam" id="PF06119">
    <property type="entry name" value="NIDO"/>
    <property type="match status" value="2"/>
</dbReference>
<comment type="caution">
    <text evidence="11">Lacks conserved residue(s) required for the propagation of feature annotation.</text>
</comment>
<name>A0AAV5VL73_9BILA</name>
<dbReference type="CDD" id="cd00054">
    <property type="entry name" value="EGF_CA"/>
    <property type="match status" value="1"/>
</dbReference>
<organism evidence="16 17">
    <name type="scientific">Pristionchus fissidentatus</name>
    <dbReference type="NCBI Taxonomy" id="1538716"/>
    <lineage>
        <taxon>Eukaryota</taxon>
        <taxon>Metazoa</taxon>
        <taxon>Ecdysozoa</taxon>
        <taxon>Nematoda</taxon>
        <taxon>Chromadorea</taxon>
        <taxon>Rhabditida</taxon>
        <taxon>Rhabditina</taxon>
        <taxon>Diplogasteromorpha</taxon>
        <taxon>Diplogasteroidea</taxon>
        <taxon>Neodiplogasteridae</taxon>
        <taxon>Pristionchus</taxon>
    </lineage>
</organism>
<keyword evidence="2 11" id="KW-0245">EGF-like domain</keyword>
<dbReference type="InterPro" id="IPR003886">
    <property type="entry name" value="NIDO_dom"/>
</dbReference>
<feature type="domain" description="EGF-like" evidence="14">
    <location>
        <begin position="409"/>
        <end position="449"/>
    </location>
</feature>
<evidence type="ECO:0000256" key="9">
    <source>
        <dbReference type="ARBA" id="ARBA00023157"/>
    </source>
</evidence>
<keyword evidence="17" id="KW-1185">Reference proteome</keyword>
<dbReference type="GO" id="GO:0016020">
    <property type="term" value="C:membrane"/>
    <property type="evidence" value="ECO:0007669"/>
    <property type="project" value="UniProtKB-SubCell"/>
</dbReference>
<protein>
    <submittedName>
        <fullName evidence="16">Uncharacterized protein</fullName>
    </submittedName>
</protein>
<evidence type="ECO:0000256" key="11">
    <source>
        <dbReference type="PROSITE-ProRule" id="PRU00076"/>
    </source>
</evidence>
<dbReference type="PROSITE" id="PS01186">
    <property type="entry name" value="EGF_2"/>
    <property type="match status" value="1"/>
</dbReference>
<evidence type="ECO:0000313" key="17">
    <source>
        <dbReference type="Proteomes" id="UP001432322"/>
    </source>
</evidence>
<dbReference type="FunFam" id="2.10.25.10:FF:000202">
    <property type="entry name" value="Multiple epidermal growth factor-like domains 8"/>
    <property type="match status" value="1"/>
</dbReference>
<dbReference type="SMART" id="SM00539">
    <property type="entry name" value="NIDO"/>
    <property type="match status" value="2"/>
</dbReference>
<feature type="transmembrane region" description="Helical" evidence="13">
    <location>
        <begin position="932"/>
        <end position="951"/>
    </location>
</feature>
<feature type="non-terminal residue" evidence="16">
    <location>
        <position position="1"/>
    </location>
</feature>
<feature type="domain" description="NIDO" evidence="15">
    <location>
        <begin position="515"/>
        <end position="656"/>
    </location>
</feature>
<keyword evidence="10" id="KW-0325">Glycoprotein</keyword>